<evidence type="ECO:0000313" key="2">
    <source>
        <dbReference type="Proteomes" id="UP000824120"/>
    </source>
</evidence>
<protein>
    <submittedName>
        <fullName evidence="1">Uncharacterized protein</fullName>
    </submittedName>
</protein>
<evidence type="ECO:0000313" key="1">
    <source>
        <dbReference type="EMBL" id="KAG5572013.1"/>
    </source>
</evidence>
<dbReference type="EMBL" id="JACXVP010000012">
    <property type="protein sequence ID" value="KAG5572013.1"/>
    <property type="molecule type" value="Genomic_DNA"/>
</dbReference>
<proteinExistence type="predicted"/>
<keyword evidence="2" id="KW-1185">Reference proteome</keyword>
<comment type="caution">
    <text evidence="1">The sequence shown here is derived from an EMBL/GenBank/DDBJ whole genome shotgun (WGS) entry which is preliminary data.</text>
</comment>
<sequence length="88" mass="10305">MPQLAGGLSIIEFYLWNKRSLIQWIHSSYIKYKALDSIVTSKQPFWLISKNCHAIKWFPNQNASNSLHHCCANDKFSIKIAYRSFMPQ</sequence>
<organism evidence="1 2">
    <name type="scientific">Solanum commersonii</name>
    <name type="common">Commerson's wild potato</name>
    <name type="synonym">Commerson's nightshade</name>
    <dbReference type="NCBI Taxonomy" id="4109"/>
    <lineage>
        <taxon>Eukaryota</taxon>
        <taxon>Viridiplantae</taxon>
        <taxon>Streptophyta</taxon>
        <taxon>Embryophyta</taxon>
        <taxon>Tracheophyta</taxon>
        <taxon>Spermatophyta</taxon>
        <taxon>Magnoliopsida</taxon>
        <taxon>eudicotyledons</taxon>
        <taxon>Gunneridae</taxon>
        <taxon>Pentapetalae</taxon>
        <taxon>asterids</taxon>
        <taxon>lamiids</taxon>
        <taxon>Solanales</taxon>
        <taxon>Solanaceae</taxon>
        <taxon>Solanoideae</taxon>
        <taxon>Solaneae</taxon>
        <taxon>Solanum</taxon>
    </lineage>
</organism>
<dbReference type="Proteomes" id="UP000824120">
    <property type="component" value="Chromosome 12"/>
</dbReference>
<gene>
    <name evidence="1" type="ORF">H5410_061779</name>
</gene>
<reference evidence="1 2" key="1">
    <citation type="submission" date="2020-09" db="EMBL/GenBank/DDBJ databases">
        <title>De no assembly of potato wild relative species, Solanum commersonii.</title>
        <authorList>
            <person name="Cho K."/>
        </authorList>
    </citation>
    <scope>NUCLEOTIDE SEQUENCE [LARGE SCALE GENOMIC DNA]</scope>
    <source>
        <strain evidence="1">LZ3.2</strain>
        <tissue evidence="1">Leaf</tissue>
    </source>
</reference>
<dbReference type="AlphaFoldDB" id="A0A9J5W8U2"/>
<accession>A0A9J5W8U2</accession>
<name>A0A9J5W8U2_SOLCO</name>